<dbReference type="PANTHER" id="PTHR47718">
    <property type="entry name" value="OS01G0519700 PROTEIN"/>
    <property type="match status" value="1"/>
</dbReference>
<sequence>MPEDRHLLRSCRNVCDVKASVLKVMTDAGIRTIDVFSFLADEVGGVENIGFTRMDAWNLQDHVWLQDLYRIRNKWSTAFNKDCFSMDILSTQRSESTNNVCHGISKPQVL</sequence>
<proteinExistence type="predicted"/>
<dbReference type="AlphaFoldDB" id="A0A2I0WNT1"/>
<evidence type="ECO:0000313" key="2">
    <source>
        <dbReference type="Proteomes" id="UP000233837"/>
    </source>
</evidence>
<gene>
    <name evidence="1" type="primary">FRS5</name>
    <name evidence="1" type="ORF">MA16_Dca018953</name>
</gene>
<protein>
    <submittedName>
        <fullName evidence="1">Protein FAR1-RELATED SEQUENCE 5</fullName>
    </submittedName>
</protein>
<keyword evidence="2" id="KW-1185">Reference proteome</keyword>
<organism evidence="1 2">
    <name type="scientific">Dendrobium catenatum</name>
    <dbReference type="NCBI Taxonomy" id="906689"/>
    <lineage>
        <taxon>Eukaryota</taxon>
        <taxon>Viridiplantae</taxon>
        <taxon>Streptophyta</taxon>
        <taxon>Embryophyta</taxon>
        <taxon>Tracheophyta</taxon>
        <taxon>Spermatophyta</taxon>
        <taxon>Magnoliopsida</taxon>
        <taxon>Liliopsida</taxon>
        <taxon>Asparagales</taxon>
        <taxon>Orchidaceae</taxon>
        <taxon>Epidendroideae</taxon>
        <taxon>Malaxideae</taxon>
        <taxon>Dendrobiinae</taxon>
        <taxon>Dendrobium</taxon>
    </lineage>
</organism>
<dbReference type="Proteomes" id="UP000233837">
    <property type="component" value="Unassembled WGS sequence"/>
</dbReference>
<reference evidence="1 2" key="1">
    <citation type="journal article" date="2016" name="Sci. Rep.">
        <title>The Dendrobium catenatum Lindl. genome sequence provides insights into polysaccharide synthase, floral development and adaptive evolution.</title>
        <authorList>
            <person name="Zhang G.Q."/>
            <person name="Xu Q."/>
            <person name="Bian C."/>
            <person name="Tsai W.C."/>
            <person name="Yeh C.M."/>
            <person name="Liu K.W."/>
            <person name="Yoshida K."/>
            <person name="Zhang L.S."/>
            <person name="Chang S.B."/>
            <person name="Chen F."/>
            <person name="Shi Y."/>
            <person name="Su Y.Y."/>
            <person name="Zhang Y.Q."/>
            <person name="Chen L.J."/>
            <person name="Yin Y."/>
            <person name="Lin M."/>
            <person name="Huang H."/>
            <person name="Deng H."/>
            <person name="Wang Z.W."/>
            <person name="Zhu S.L."/>
            <person name="Zhao X."/>
            <person name="Deng C."/>
            <person name="Niu S.C."/>
            <person name="Huang J."/>
            <person name="Wang M."/>
            <person name="Liu G.H."/>
            <person name="Yang H.J."/>
            <person name="Xiao X.J."/>
            <person name="Hsiao Y.Y."/>
            <person name="Wu W.L."/>
            <person name="Chen Y.Y."/>
            <person name="Mitsuda N."/>
            <person name="Ohme-Takagi M."/>
            <person name="Luo Y.B."/>
            <person name="Van de Peer Y."/>
            <person name="Liu Z.J."/>
        </authorList>
    </citation>
    <scope>NUCLEOTIDE SEQUENCE [LARGE SCALE GENOMIC DNA]</scope>
    <source>
        <tissue evidence="1">The whole plant</tissue>
    </source>
</reference>
<name>A0A2I0WNT1_9ASPA</name>
<accession>A0A2I0WNT1</accession>
<evidence type="ECO:0000313" key="1">
    <source>
        <dbReference type="EMBL" id="PKU77322.1"/>
    </source>
</evidence>
<dbReference type="EMBL" id="KZ502518">
    <property type="protein sequence ID" value="PKU77322.1"/>
    <property type="molecule type" value="Genomic_DNA"/>
</dbReference>
<reference evidence="1 2" key="2">
    <citation type="journal article" date="2017" name="Nature">
        <title>The Apostasia genome and the evolution of orchids.</title>
        <authorList>
            <person name="Zhang G.Q."/>
            <person name="Liu K.W."/>
            <person name="Li Z."/>
            <person name="Lohaus R."/>
            <person name="Hsiao Y.Y."/>
            <person name="Niu S.C."/>
            <person name="Wang J.Y."/>
            <person name="Lin Y.C."/>
            <person name="Xu Q."/>
            <person name="Chen L.J."/>
            <person name="Yoshida K."/>
            <person name="Fujiwara S."/>
            <person name="Wang Z.W."/>
            <person name="Zhang Y.Q."/>
            <person name="Mitsuda N."/>
            <person name="Wang M."/>
            <person name="Liu G.H."/>
            <person name="Pecoraro L."/>
            <person name="Huang H.X."/>
            <person name="Xiao X.J."/>
            <person name="Lin M."/>
            <person name="Wu X.Y."/>
            <person name="Wu W.L."/>
            <person name="Chen Y.Y."/>
            <person name="Chang S.B."/>
            <person name="Sakamoto S."/>
            <person name="Ohme-Takagi M."/>
            <person name="Yagi M."/>
            <person name="Zeng S.J."/>
            <person name="Shen C.Y."/>
            <person name="Yeh C.M."/>
            <person name="Luo Y.B."/>
            <person name="Tsai W.C."/>
            <person name="Van de Peer Y."/>
            <person name="Liu Z.J."/>
        </authorList>
    </citation>
    <scope>NUCLEOTIDE SEQUENCE [LARGE SCALE GENOMIC DNA]</scope>
    <source>
        <tissue evidence="1">The whole plant</tissue>
    </source>
</reference>
<dbReference type="PANTHER" id="PTHR47718:SF17">
    <property type="entry name" value="PROTEIN FAR1-RELATED SEQUENCE 5-LIKE"/>
    <property type="match status" value="1"/>
</dbReference>